<accession>A0A0F9DMP7</accession>
<dbReference type="EMBL" id="LAZR01038659">
    <property type="protein sequence ID" value="KKL18966.1"/>
    <property type="molecule type" value="Genomic_DNA"/>
</dbReference>
<organism evidence="1">
    <name type="scientific">marine sediment metagenome</name>
    <dbReference type="NCBI Taxonomy" id="412755"/>
    <lineage>
        <taxon>unclassified sequences</taxon>
        <taxon>metagenomes</taxon>
        <taxon>ecological metagenomes</taxon>
    </lineage>
</organism>
<protein>
    <submittedName>
        <fullName evidence="1">Uncharacterized protein</fullName>
    </submittedName>
</protein>
<reference evidence="1" key="1">
    <citation type="journal article" date="2015" name="Nature">
        <title>Complex archaea that bridge the gap between prokaryotes and eukaryotes.</title>
        <authorList>
            <person name="Spang A."/>
            <person name="Saw J.H."/>
            <person name="Jorgensen S.L."/>
            <person name="Zaremba-Niedzwiedzka K."/>
            <person name="Martijn J."/>
            <person name="Lind A.E."/>
            <person name="van Eijk R."/>
            <person name="Schleper C."/>
            <person name="Guy L."/>
            <person name="Ettema T.J."/>
        </authorList>
    </citation>
    <scope>NUCLEOTIDE SEQUENCE</scope>
</reference>
<feature type="non-terminal residue" evidence="1">
    <location>
        <position position="320"/>
    </location>
</feature>
<comment type="caution">
    <text evidence="1">The sequence shown here is derived from an EMBL/GenBank/DDBJ whole genome shotgun (WGS) entry which is preliminary data.</text>
</comment>
<evidence type="ECO:0000313" key="1">
    <source>
        <dbReference type="EMBL" id="KKL18966.1"/>
    </source>
</evidence>
<sequence>MLESLQQVQTIQLGSEFYQLVEVLGEHPRLAWEETFEDENAYQGGTPNILFAGADTWHMGGFKSREGFPGTSEYGQNTDARWPNKLIPGPKVTGITLTNSVAQPYGFFEAFDQLFVIAGVRIFRIDPSDDSVTLSKSVSPGTCFGATAWEGTGIVGVETTSPSSTLYRVTAIGSPDTWGSGTAEALRVASGLDRLFKVSKDGVLKNCLTGLDPTSEANWSDEVQCGSTQSTPTGIVAFERTALVGKPEGLFGVGDEGKGIPLITRMAPNSGNCWGMHVVEPFVLVPHHRGTFRYMPGWVEAAGIERETLNESSVRGRFWG</sequence>
<proteinExistence type="predicted"/>
<gene>
    <name evidence="1" type="ORF">LCGC14_2470200</name>
</gene>
<dbReference type="AlphaFoldDB" id="A0A0F9DMP7"/>
<name>A0A0F9DMP7_9ZZZZ</name>